<evidence type="ECO:0000256" key="6">
    <source>
        <dbReference type="ARBA" id="ARBA00022692"/>
    </source>
</evidence>
<evidence type="ECO:0000256" key="12">
    <source>
        <dbReference type="ARBA" id="ARBA00023136"/>
    </source>
</evidence>
<keyword evidence="7" id="KW-1278">Translocase</keyword>
<dbReference type="RefSeq" id="WP_130586631.1">
    <property type="nucleotide sequence ID" value="NZ_AP019389.1"/>
</dbReference>
<feature type="transmembrane region" description="Helical" evidence="15">
    <location>
        <begin position="284"/>
        <end position="302"/>
    </location>
</feature>
<dbReference type="AlphaFoldDB" id="A0A3T1CJ67"/>
<dbReference type="NCBIfam" id="NF005141">
    <property type="entry name" value="PRK06590.1"/>
    <property type="match status" value="1"/>
</dbReference>
<feature type="transmembrane region" description="Helical" evidence="15">
    <location>
        <begin position="490"/>
        <end position="511"/>
    </location>
</feature>
<reference evidence="19 20" key="1">
    <citation type="submission" date="2019-01" db="EMBL/GenBank/DDBJ databases">
        <title>Complete genome sequence of Erythrobacter flavus KJ5.</title>
        <authorList>
            <person name="Kanesaki Y."/>
            <person name="Brotosudarmo T."/>
            <person name="Moriuchi R."/>
            <person name="Awai K."/>
        </authorList>
    </citation>
    <scope>NUCLEOTIDE SEQUENCE [LARGE SCALE GENOMIC DNA]</scope>
    <source>
        <strain evidence="19 20">KJ5</strain>
    </source>
</reference>
<feature type="domain" description="NADH:quinone oxidoreductase/Mrp antiporter transmembrane" evidence="16">
    <location>
        <begin position="133"/>
        <end position="432"/>
    </location>
</feature>
<evidence type="ECO:0000256" key="8">
    <source>
        <dbReference type="ARBA" id="ARBA00022982"/>
    </source>
</evidence>
<evidence type="ECO:0000256" key="5">
    <source>
        <dbReference type="ARBA" id="ARBA00022660"/>
    </source>
</evidence>
<comment type="catalytic activity">
    <reaction evidence="13">
        <text>a ubiquinone + NADH + 5 H(+)(in) = a ubiquinol + NAD(+) + 4 H(+)(out)</text>
        <dbReference type="Rhea" id="RHEA:29091"/>
        <dbReference type="Rhea" id="RHEA-COMP:9565"/>
        <dbReference type="Rhea" id="RHEA-COMP:9566"/>
        <dbReference type="ChEBI" id="CHEBI:15378"/>
        <dbReference type="ChEBI" id="CHEBI:16389"/>
        <dbReference type="ChEBI" id="CHEBI:17976"/>
        <dbReference type="ChEBI" id="CHEBI:57540"/>
        <dbReference type="ChEBI" id="CHEBI:57945"/>
        <dbReference type="EC" id="7.1.1.2"/>
    </reaction>
</comment>
<feature type="transmembrane region" description="Helical" evidence="15">
    <location>
        <begin position="314"/>
        <end position="336"/>
    </location>
</feature>
<evidence type="ECO:0000256" key="15">
    <source>
        <dbReference type="SAM" id="Phobius"/>
    </source>
</evidence>
<feature type="transmembrane region" description="Helical" evidence="15">
    <location>
        <begin position="428"/>
        <end position="449"/>
    </location>
</feature>
<evidence type="ECO:0000313" key="20">
    <source>
        <dbReference type="Proteomes" id="UP000290057"/>
    </source>
</evidence>
<dbReference type="PRINTS" id="PR01434">
    <property type="entry name" value="NADHDHGNASE5"/>
</dbReference>
<proteinExistence type="predicted"/>
<dbReference type="GO" id="GO:0003954">
    <property type="term" value="F:NADH dehydrogenase activity"/>
    <property type="evidence" value="ECO:0007669"/>
    <property type="project" value="TreeGrafter"/>
</dbReference>
<feature type="transmembrane region" description="Helical" evidence="15">
    <location>
        <begin position="83"/>
        <end position="104"/>
    </location>
</feature>
<feature type="transmembrane region" description="Helical" evidence="15">
    <location>
        <begin position="541"/>
        <end position="561"/>
    </location>
</feature>
<sequence>MHPILLIVFLPLLAALVAGLTNKAAPSVFAKAITTGALFVSAALSWPIFLGFVAGTYEPTVVPVLKWVQSGSLSFDWALRVDTLTAIMLVVINTVSALVHLYSWGYMDEDPDQPRFFAYLSLFTFAMLMLVTADNLVQMFFGWEGVGLASYLLIGFWFRKPSASAAAIKAFVVNRVGDLGFMLGIFGTYLVFDTVSITEILAAAPGMSGATIGFLGYNVYTMDVLCVLLFIGAMGKSAQLGLHTWLPDAMEGPTPVSALIHAATMVTAGVFMVCRLSPMFETAPVALGLVTFIGAATCIFAATVGTTQWDIKRVIAYSTCSQLGYMFFAAGVGAYGAAMFHLFTHAFFKALLFLGAGSVIHAMHHEQDMRYYGELRKHIPLTFWAMMAGTLAITGVGIYHLGAGFAGFWSKDAILEVAYGRGTELGNFAFWMGTFAALLTSFYSWRLMFLTFWGKPRWIESEHIQHSVHKTPEEAGADTTGGYHPHESPLTMLIPLGVLSIGAVLAGQVFAPTFLDDAAFWGSSIFYNEPLIHAMHNVPYLVKYAALIVMVIGLVVAWYAYIKDTSIPAKTAEQLGPIYRFLYNKWYFDELYHYLFVVPAFWLGRQFWKIGDVGTIDRFGPNGIAWVVEKGSVGARKFQTGYLYSYALVMLLGLVAAITWVLF</sequence>
<keyword evidence="12 15" id="KW-0472">Membrane</keyword>
<dbReference type="GO" id="GO:0016020">
    <property type="term" value="C:membrane"/>
    <property type="evidence" value="ECO:0007669"/>
    <property type="project" value="UniProtKB-SubCell"/>
</dbReference>
<protein>
    <recommendedName>
        <fullName evidence="3">NADH-ubiquinone oxidoreductase chain 5</fullName>
        <ecNumber evidence="2">7.1.1.2</ecNumber>
    </recommendedName>
</protein>
<accession>A0A3T1CJ67</accession>
<evidence type="ECO:0000256" key="3">
    <source>
        <dbReference type="ARBA" id="ARBA00021096"/>
    </source>
</evidence>
<dbReference type="Gene3D" id="1.20.5.2700">
    <property type="match status" value="1"/>
</dbReference>
<dbReference type="InterPro" id="IPR018393">
    <property type="entry name" value="NADHpl_OxRdtase_5_subgr"/>
</dbReference>
<dbReference type="GO" id="GO:0008137">
    <property type="term" value="F:NADH dehydrogenase (ubiquinone) activity"/>
    <property type="evidence" value="ECO:0007669"/>
    <property type="project" value="UniProtKB-EC"/>
</dbReference>
<dbReference type="InterPro" id="IPR003945">
    <property type="entry name" value="NU5C-like"/>
</dbReference>
<organism evidence="19 20">
    <name type="scientific">Qipengyuania flava</name>
    <dbReference type="NCBI Taxonomy" id="192812"/>
    <lineage>
        <taxon>Bacteria</taxon>
        <taxon>Pseudomonadati</taxon>
        <taxon>Pseudomonadota</taxon>
        <taxon>Alphaproteobacteria</taxon>
        <taxon>Sphingomonadales</taxon>
        <taxon>Erythrobacteraceae</taxon>
        <taxon>Qipengyuania</taxon>
    </lineage>
</organism>
<dbReference type="GO" id="GO:0015990">
    <property type="term" value="P:electron transport coupled proton transport"/>
    <property type="evidence" value="ECO:0007669"/>
    <property type="project" value="TreeGrafter"/>
</dbReference>
<keyword evidence="10" id="KW-0520">NAD</keyword>
<evidence type="ECO:0000256" key="13">
    <source>
        <dbReference type="ARBA" id="ARBA00049551"/>
    </source>
</evidence>
<feature type="transmembrane region" description="Helical" evidence="15">
    <location>
        <begin position="383"/>
        <end position="408"/>
    </location>
</feature>
<feature type="transmembrane region" description="Helical" evidence="15">
    <location>
        <begin position="643"/>
        <end position="662"/>
    </location>
</feature>
<evidence type="ECO:0000256" key="1">
    <source>
        <dbReference type="ARBA" id="ARBA00004127"/>
    </source>
</evidence>
<evidence type="ECO:0000256" key="4">
    <source>
        <dbReference type="ARBA" id="ARBA00022448"/>
    </source>
</evidence>
<name>A0A3T1CJ67_9SPHN</name>
<evidence type="ECO:0000256" key="2">
    <source>
        <dbReference type="ARBA" id="ARBA00012944"/>
    </source>
</evidence>
<feature type="transmembrane region" description="Helical" evidence="15">
    <location>
        <begin position="179"/>
        <end position="202"/>
    </location>
</feature>
<evidence type="ECO:0000256" key="14">
    <source>
        <dbReference type="RuleBase" id="RU000320"/>
    </source>
</evidence>
<feature type="transmembrane region" description="Helical" evidence="15">
    <location>
        <begin position="139"/>
        <end position="158"/>
    </location>
</feature>
<evidence type="ECO:0000256" key="10">
    <source>
        <dbReference type="ARBA" id="ARBA00023027"/>
    </source>
</evidence>
<dbReference type="PANTHER" id="PTHR42829">
    <property type="entry name" value="NADH-UBIQUINONE OXIDOREDUCTASE CHAIN 5"/>
    <property type="match status" value="1"/>
</dbReference>
<dbReference type="Pfam" id="PF00662">
    <property type="entry name" value="Proton_antipo_N"/>
    <property type="match status" value="1"/>
</dbReference>
<keyword evidence="9 15" id="KW-1133">Transmembrane helix</keyword>
<comment type="subcellular location">
    <subcellularLocation>
        <location evidence="1">Endomembrane system</location>
        <topology evidence="1">Multi-pass membrane protein</topology>
    </subcellularLocation>
    <subcellularLocation>
        <location evidence="14">Membrane</location>
        <topology evidence="14">Multi-pass membrane protein</topology>
    </subcellularLocation>
</comment>
<dbReference type="Pfam" id="PF00361">
    <property type="entry name" value="Proton_antipo_M"/>
    <property type="match status" value="1"/>
</dbReference>
<dbReference type="InterPro" id="IPR010934">
    <property type="entry name" value="NADH_DH_su5_C"/>
</dbReference>
<feature type="transmembrane region" description="Helical" evidence="15">
    <location>
        <begin position="116"/>
        <end position="133"/>
    </location>
</feature>
<keyword evidence="6 14" id="KW-0812">Transmembrane</keyword>
<keyword evidence="11 19" id="KW-0830">Ubiquinone</keyword>
<dbReference type="InterPro" id="IPR001750">
    <property type="entry name" value="ND/Mrp_TM"/>
</dbReference>
<feature type="domain" description="NADH dehydrogenase subunit 5 C-terminal" evidence="18">
    <location>
        <begin position="487"/>
        <end position="658"/>
    </location>
</feature>
<gene>
    <name evidence="19" type="primary">nuoL</name>
    <name evidence="19" type="ORF">EKJ_18100</name>
</gene>
<evidence type="ECO:0000256" key="7">
    <source>
        <dbReference type="ARBA" id="ARBA00022967"/>
    </source>
</evidence>
<feature type="transmembrane region" description="Helical" evidence="15">
    <location>
        <begin position="214"/>
        <end position="235"/>
    </location>
</feature>
<keyword evidence="5" id="KW-0679">Respiratory chain</keyword>
<dbReference type="GO" id="GO:0012505">
    <property type="term" value="C:endomembrane system"/>
    <property type="evidence" value="ECO:0007669"/>
    <property type="project" value="UniProtKB-SubCell"/>
</dbReference>
<dbReference type="PRINTS" id="PR01435">
    <property type="entry name" value="NPOXDRDTASE5"/>
</dbReference>
<evidence type="ECO:0000256" key="9">
    <source>
        <dbReference type="ARBA" id="ARBA00022989"/>
    </source>
</evidence>
<dbReference type="InterPro" id="IPR001516">
    <property type="entry name" value="Proton_antipo_N"/>
</dbReference>
<dbReference type="EC" id="7.1.1.2" evidence="2"/>
<evidence type="ECO:0000256" key="11">
    <source>
        <dbReference type="ARBA" id="ARBA00023075"/>
    </source>
</evidence>
<dbReference type="EMBL" id="AP019389">
    <property type="protein sequence ID" value="BBI20963.1"/>
    <property type="molecule type" value="Genomic_DNA"/>
</dbReference>
<dbReference type="PANTHER" id="PTHR42829:SF2">
    <property type="entry name" value="NADH-UBIQUINONE OXIDOREDUCTASE CHAIN 5"/>
    <property type="match status" value="1"/>
</dbReference>
<keyword evidence="20" id="KW-1185">Reference proteome</keyword>
<evidence type="ECO:0000259" key="17">
    <source>
        <dbReference type="Pfam" id="PF00662"/>
    </source>
</evidence>
<evidence type="ECO:0000313" key="19">
    <source>
        <dbReference type="EMBL" id="BBI20963.1"/>
    </source>
</evidence>
<feature type="domain" description="NADH-Ubiquinone oxidoreductase (complex I) chain 5 N-terminal" evidence="17">
    <location>
        <begin position="67"/>
        <end position="117"/>
    </location>
</feature>
<keyword evidence="8" id="KW-0249">Electron transport</keyword>
<evidence type="ECO:0000259" key="18">
    <source>
        <dbReference type="Pfam" id="PF06455"/>
    </source>
</evidence>
<dbReference type="GO" id="GO:0042773">
    <property type="term" value="P:ATP synthesis coupled electron transport"/>
    <property type="evidence" value="ECO:0007669"/>
    <property type="project" value="InterPro"/>
</dbReference>
<keyword evidence="4" id="KW-0813">Transport</keyword>
<dbReference type="Proteomes" id="UP000290057">
    <property type="component" value="Chromosome"/>
</dbReference>
<evidence type="ECO:0000259" key="16">
    <source>
        <dbReference type="Pfam" id="PF00361"/>
    </source>
</evidence>
<feature type="transmembrane region" description="Helical" evidence="15">
    <location>
        <begin position="256"/>
        <end position="278"/>
    </location>
</feature>
<dbReference type="NCBIfam" id="TIGR01974">
    <property type="entry name" value="NDH_I_L"/>
    <property type="match status" value="1"/>
</dbReference>
<dbReference type="Pfam" id="PF06455">
    <property type="entry name" value="NADH5_C"/>
    <property type="match status" value="1"/>
</dbReference>